<keyword evidence="3" id="KW-1185">Reference proteome</keyword>
<gene>
    <name evidence="2" type="ORF">BCR41DRAFT_350457</name>
</gene>
<dbReference type="GeneID" id="33565511"/>
<dbReference type="Proteomes" id="UP000193648">
    <property type="component" value="Unassembled WGS sequence"/>
</dbReference>
<comment type="caution">
    <text evidence="2">The sequence shown here is derived from an EMBL/GenBank/DDBJ whole genome shotgun (WGS) entry which is preliminary data.</text>
</comment>
<dbReference type="AlphaFoldDB" id="A0A1Y2GU59"/>
<protein>
    <submittedName>
        <fullName evidence="2">Uncharacterized protein</fullName>
    </submittedName>
</protein>
<reference evidence="2 3" key="1">
    <citation type="submission" date="2016-07" db="EMBL/GenBank/DDBJ databases">
        <title>Pervasive Adenine N6-methylation of Active Genes in Fungi.</title>
        <authorList>
            <consortium name="DOE Joint Genome Institute"/>
            <person name="Mondo S.J."/>
            <person name="Dannebaum R.O."/>
            <person name="Kuo R.C."/>
            <person name="Labutti K."/>
            <person name="Haridas S."/>
            <person name="Kuo A."/>
            <person name="Salamov A."/>
            <person name="Ahrendt S.R."/>
            <person name="Lipzen A."/>
            <person name="Sullivan W."/>
            <person name="Andreopoulos W.B."/>
            <person name="Clum A."/>
            <person name="Lindquist E."/>
            <person name="Daum C."/>
            <person name="Ramamoorthy G.K."/>
            <person name="Gryganskyi A."/>
            <person name="Culley D."/>
            <person name="Magnuson J.K."/>
            <person name="James T.Y."/>
            <person name="O'Malley M.A."/>
            <person name="Stajich J.E."/>
            <person name="Spatafora J.W."/>
            <person name="Visel A."/>
            <person name="Grigoriev I.V."/>
        </authorList>
    </citation>
    <scope>NUCLEOTIDE SEQUENCE [LARGE SCALE GENOMIC DNA]</scope>
    <source>
        <strain evidence="2 3">NRRL 3116</strain>
    </source>
</reference>
<feature type="signal peptide" evidence="1">
    <location>
        <begin position="1"/>
        <end position="17"/>
    </location>
</feature>
<dbReference type="EMBL" id="MCFF01000012">
    <property type="protein sequence ID" value="ORZ20884.1"/>
    <property type="molecule type" value="Genomic_DNA"/>
</dbReference>
<evidence type="ECO:0000313" key="3">
    <source>
        <dbReference type="Proteomes" id="UP000193648"/>
    </source>
</evidence>
<dbReference type="RefSeq" id="XP_021882793.1">
    <property type="nucleotide sequence ID" value="XM_022023667.1"/>
</dbReference>
<feature type="chain" id="PRO_5012327560" evidence="1">
    <location>
        <begin position="18"/>
        <end position="113"/>
    </location>
</feature>
<evidence type="ECO:0000256" key="1">
    <source>
        <dbReference type="SAM" id="SignalP"/>
    </source>
</evidence>
<organism evidence="2 3">
    <name type="scientific">Lobosporangium transversale</name>
    <dbReference type="NCBI Taxonomy" id="64571"/>
    <lineage>
        <taxon>Eukaryota</taxon>
        <taxon>Fungi</taxon>
        <taxon>Fungi incertae sedis</taxon>
        <taxon>Mucoromycota</taxon>
        <taxon>Mortierellomycotina</taxon>
        <taxon>Mortierellomycetes</taxon>
        <taxon>Mortierellales</taxon>
        <taxon>Mortierellaceae</taxon>
        <taxon>Lobosporangium</taxon>
    </lineage>
</organism>
<dbReference type="OrthoDB" id="2442570at2759"/>
<sequence>MHKSLLLLALCAAGALAQGDYNVDIIDNEGRMETLFDSFGHRPCYCLKKTQTATIYNREGGNVKLFSTTDCTGSYSTLGLGKPQYNAYWVNSMSFGKAGIPSRNPTSCPNYFI</sequence>
<keyword evidence="1" id="KW-0732">Signal</keyword>
<evidence type="ECO:0000313" key="2">
    <source>
        <dbReference type="EMBL" id="ORZ20884.1"/>
    </source>
</evidence>
<dbReference type="InParanoid" id="A0A1Y2GU59"/>
<name>A0A1Y2GU59_9FUNG</name>
<proteinExistence type="predicted"/>
<accession>A0A1Y2GU59</accession>